<gene>
    <name evidence="2" type="ORF">MNBD_PLANCTO02-2655</name>
</gene>
<name>A0A3B1E6B5_9ZZZZ</name>
<dbReference type="AlphaFoldDB" id="A0A3B1E6B5"/>
<dbReference type="Gene3D" id="2.140.10.10">
    <property type="entry name" value="Quinoprotein alcohol dehydrogenase-like superfamily"/>
    <property type="match status" value="1"/>
</dbReference>
<feature type="domain" description="Pyrrolo-quinoline quinone repeat" evidence="1">
    <location>
        <begin position="47"/>
        <end position="153"/>
    </location>
</feature>
<dbReference type="SMART" id="SM00564">
    <property type="entry name" value="PQQ"/>
    <property type="match status" value="4"/>
</dbReference>
<dbReference type="InterPro" id="IPR015943">
    <property type="entry name" value="WD40/YVTN_repeat-like_dom_sf"/>
</dbReference>
<dbReference type="EMBL" id="UOGL01000237">
    <property type="protein sequence ID" value="VAX38647.1"/>
    <property type="molecule type" value="Genomic_DNA"/>
</dbReference>
<dbReference type="Pfam" id="PF13360">
    <property type="entry name" value="PQQ_2"/>
    <property type="match status" value="2"/>
</dbReference>
<evidence type="ECO:0000259" key="1">
    <source>
        <dbReference type="Pfam" id="PF13360"/>
    </source>
</evidence>
<dbReference type="PANTHER" id="PTHR34512">
    <property type="entry name" value="CELL SURFACE PROTEIN"/>
    <property type="match status" value="1"/>
</dbReference>
<organism evidence="2">
    <name type="scientific">hydrothermal vent metagenome</name>
    <dbReference type="NCBI Taxonomy" id="652676"/>
    <lineage>
        <taxon>unclassified sequences</taxon>
        <taxon>metagenomes</taxon>
        <taxon>ecological metagenomes</taxon>
    </lineage>
</organism>
<dbReference type="Gene3D" id="2.130.10.10">
    <property type="entry name" value="YVTN repeat-like/Quinoprotein amine dehydrogenase"/>
    <property type="match status" value="2"/>
</dbReference>
<dbReference type="SUPFAM" id="SSF50998">
    <property type="entry name" value="Quinoprotein alcohol dehydrogenase-like"/>
    <property type="match status" value="1"/>
</dbReference>
<accession>A0A3B1E6B5</accession>
<dbReference type="PANTHER" id="PTHR34512:SF30">
    <property type="entry name" value="OUTER MEMBRANE PROTEIN ASSEMBLY FACTOR BAMB"/>
    <property type="match status" value="1"/>
</dbReference>
<sequence length="432" mass="48124">MLCKIFSALVITIICFQCSITQAENWSQWRGAYFNGISHEKNLPITWDSKTNVVWRVSLPGAGGATPVVWGDKIFVTSVDGDDLLLLCFNTSGKKEWQQVIGQGNKIVRKGEGNAASPSPCTDGKHVWAMMSNGLLACYTVDGKKVWGLDLDKKYGPFQIQFGMATSPLLYKDRLCLQLLHGEGDPRTEESRVIALDKLTGKEIWKRKRITGASKENEHSYTSPLAYLFGDKPLMISHGSDFTIAYDFKTGKEIWRMGGLNPHNNPQRKYHPTLRMVASPGIGKNIIVIPTAKNGPVFAVRPGFTGDITNNPKAIIWKRKSNTPDVPTPLVVDGLVYLCRENGNLICIEAETGKELYQKKTHRHRHRASPVYADGHIYLTARDGRITVVKAGRKFQVVATNKMNESITATPVISNGTIYLRTFKGLYAIRKK</sequence>
<dbReference type="InterPro" id="IPR018391">
    <property type="entry name" value="PQQ_b-propeller_rpt"/>
</dbReference>
<dbReference type="InterPro" id="IPR011047">
    <property type="entry name" value="Quinoprotein_ADH-like_sf"/>
</dbReference>
<evidence type="ECO:0000313" key="2">
    <source>
        <dbReference type="EMBL" id="VAX38647.1"/>
    </source>
</evidence>
<proteinExistence type="predicted"/>
<feature type="domain" description="Pyrrolo-quinoline quinone repeat" evidence="1">
    <location>
        <begin position="244"/>
        <end position="429"/>
    </location>
</feature>
<protein>
    <recommendedName>
        <fullName evidence="1">Pyrrolo-quinoline quinone repeat domain-containing protein</fullName>
    </recommendedName>
</protein>
<reference evidence="2" key="1">
    <citation type="submission" date="2018-06" db="EMBL/GenBank/DDBJ databases">
        <authorList>
            <person name="Zhirakovskaya E."/>
        </authorList>
    </citation>
    <scope>NUCLEOTIDE SEQUENCE</scope>
</reference>
<dbReference type="InterPro" id="IPR002372">
    <property type="entry name" value="PQQ_rpt_dom"/>
</dbReference>